<evidence type="ECO:0000256" key="4">
    <source>
        <dbReference type="ARBA" id="ARBA00022837"/>
    </source>
</evidence>
<feature type="compositionally biased region" description="Low complexity" evidence="10">
    <location>
        <begin position="1268"/>
        <end position="1284"/>
    </location>
</feature>
<feature type="region of interest" description="Disordered" evidence="10">
    <location>
        <begin position="1255"/>
        <end position="1284"/>
    </location>
</feature>
<feature type="region of interest" description="Disordered" evidence="10">
    <location>
        <begin position="966"/>
        <end position="1002"/>
    </location>
</feature>
<evidence type="ECO:0000256" key="6">
    <source>
        <dbReference type="ARBA" id="ARBA00022989"/>
    </source>
</evidence>
<dbReference type="GO" id="GO:0005886">
    <property type="term" value="C:plasma membrane"/>
    <property type="evidence" value="ECO:0007669"/>
    <property type="project" value="InterPro"/>
</dbReference>
<dbReference type="STRING" id="102285.A0A158QIS0"/>
<dbReference type="SUPFAM" id="SSF49313">
    <property type="entry name" value="Cadherin-like"/>
    <property type="match status" value="5"/>
</dbReference>
<evidence type="ECO:0000256" key="7">
    <source>
        <dbReference type="ARBA" id="ARBA00023136"/>
    </source>
</evidence>
<evidence type="ECO:0000259" key="13">
    <source>
        <dbReference type="PROSITE" id="PS50268"/>
    </source>
</evidence>
<feature type="domain" description="Cadherin" evidence="13">
    <location>
        <begin position="197"/>
        <end position="325"/>
    </location>
</feature>
<feature type="transmembrane region" description="Helical" evidence="11">
    <location>
        <begin position="1032"/>
        <end position="1053"/>
    </location>
</feature>
<dbReference type="InterPro" id="IPR020894">
    <property type="entry name" value="Cadherin_CS"/>
</dbReference>
<gene>
    <name evidence="14" type="ORF">HNAJ_LOCUS10064</name>
</gene>
<feature type="domain" description="Cadherin" evidence="13">
    <location>
        <begin position="524"/>
        <end position="567"/>
    </location>
</feature>
<dbReference type="Proteomes" id="UP000278807">
    <property type="component" value="Unassembled WGS sequence"/>
</dbReference>
<dbReference type="GO" id="GO:0007156">
    <property type="term" value="P:homophilic cell adhesion via plasma membrane adhesion molecules"/>
    <property type="evidence" value="ECO:0007669"/>
    <property type="project" value="InterPro"/>
</dbReference>
<dbReference type="Gene3D" id="2.60.40.60">
    <property type="entry name" value="Cadherins"/>
    <property type="match status" value="5"/>
</dbReference>
<dbReference type="PANTHER" id="PTHR24026:SF136">
    <property type="entry name" value="PROTOCADHERIN-23"/>
    <property type="match status" value="1"/>
</dbReference>
<evidence type="ECO:0000256" key="8">
    <source>
        <dbReference type="ARBA" id="ARBA00023180"/>
    </source>
</evidence>
<accession>A0A158QIS0</accession>
<keyword evidence="15" id="KW-1185">Reference proteome</keyword>
<dbReference type="InterPro" id="IPR015919">
    <property type="entry name" value="Cadherin-like_sf"/>
</dbReference>
<reference evidence="16" key="1">
    <citation type="submission" date="2016-04" db="UniProtKB">
        <authorList>
            <consortium name="WormBaseParasite"/>
        </authorList>
    </citation>
    <scope>IDENTIFICATION</scope>
</reference>
<evidence type="ECO:0000256" key="9">
    <source>
        <dbReference type="PROSITE-ProRule" id="PRU00043"/>
    </source>
</evidence>
<dbReference type="FunFam" id="2.60.40.60:FF:000092">
    <property type="entry name" value="Protocadherin 8"/>
    <property type="match status" value="1"/>
</dbReference>
<evidence type="ECO:0000256" key="10">
    <source>
        <dbReference type="SAM" id="MobiDB-lite"/>
    </source>
</evidence>
<protein>
    <submittedName>
        <fullName evidence="16">Cadherin domain-containing protein</fullName>
    </submittedName>
</protein>
<evidence type="ECO:0000256" key="3">
    <source>
        <dbReference type="ARBA" id="ARBA00022737"/>
    </source>
</evidence>
<feature type="compositionally biased region" description="Low complexity" evidence="10">
    <location>
        <begin position="1297"/>
        <end position="1310"/>
    </location>
</feature>
<dbReference type="PROSITE" id="PS00232">
    <property type="entry name" value="CADHERIN_1"/>
    <property type="match status" value="3"/>
</dbReference>
<keyword evidence="3" id="KW-0677">Repeat</keyword>
<dbReference type="GO" id="GO:0005509">
    <property type="term" value="F:calcium ion binding"/>
    <property type="evidence" value="ECO:0007669"/>
    <property type="project" value="UniProtKB-UniRule"/>
</dbReference>
<dbReference type="OrthoDB" id="6252479at2759"/>
<name>A0A158QIS0_RODNA</name>
<dbReference type="EMBL" id="UZAE01012866">
    <property type="protein sequence ID" value="VDO07097.1"/>
    <property type="molecule type" value="Genomic_DNA"/>
</dbReference>
<keyword evidence="4 9" id="KW-0106">Calcium</keyword>
<keyword evidence="7 11" id="KW-0472">Membrane</keyword>
<keyword evidence="8" id="KW-0325">Glycoprotein</keyword>
<evidence type="ECO:0000313" key="16">
    <source>
        <dbReference type="WBParaSite" id="HNAJ_0001006901-mRNA-1"/>
    </source>
</evidence>
<keyword evidence="2 11" id="KW-0812">Transmembrane</keyword>
<feature type="domain" description="Cadherin" evidence="13">
    <location>
        <begin position="707"/>
        <end position="838"/>
    </location>
</feature>
<feature type="region of interest" description="Disordered" evidence="10">
    <location>
        <begin position="1297"/>
        <end position="1321"/>
    </location>
</feature>
<proteinExistence type="predicted"/>
<keyword evidence="12" id="KW-0732">Signal</keyword>
<dbReference type="PROSITE" id="PS50268">
    <property type="entry name" value="CADHERIN_2"/>
    <property type="match status" value="5"/>
</dbReference>
<feature type="signal peptide" evidence="12">
    <location>
        <begin position="1"/>
        <end position="23"/>
    </location>
</feature>
<evidence type="ECO:0000256" key="5">
    <source>
        <dbReference type="ARBA" id="ARBA00022889"/>
    </source>
</evidence>
<evidence type="ECO:0000256" key="1">
    <source>
        <dbReference type="ARBA" id="ARBA00004370"/>
    </source>
</evidence>
<dbReference type="PRINTS" id="PR00205">
    <property type="entry name" value="CADHERIN"/>
</dbReference>
<evidence type="ECO:0000313" key="14">
    <source>
        <dbReference type="EMBL" id="VDO07097.1"/>
    </source>
</evidence>
<feature type="domain" description="Cadherin" evidence="13">
    <location>
        <begin position="326"/>
        <end position="443"/>
    </location>
</feature>
<dbReference type="PANTHER" id="PTHR24026">
    <property type="entry name" value="FAT ATYPICAL CADHERIN-RELATED"/>
    <property type="match status" value="1"/>
</dbReference>
<evidence type="ECO:0000256" key="12">
    <source>
        <dbReference type="SAM" id="SignalP"/>
    </source>
</evidence>
<keyword evidence="6 11" id="KW-1133">Transmembrane helix</keyword>
<dbReference type="InterPro" id="IPR002126">
    <property type="entry name" value="Cadherin-like_dom"/>
</dbReference>
<evidence type="ECO:0000256" key="11">
    <source>
        <dbReference type="SAM" id="Phobius"/>
    </source>
</evidence>
<feature type="chain" id="PRO_5043135417" evidence="12">
    <location>
        <begin position="24"/>
        <end position="1321"/>
    </location>
</feature>
<evidence type="ECO:0000313" key="15">
    <source>
        <dbReference type="Proteomes" id="UP000278807"/>
    </source>
</evidence>
<comment type="subcellular location">
    <subcellularLocation>
        <location evidence="1">Membrane</location>
    </subcellularLocation>
</comment>
<dbReference type="WBParaSite" id="HNAJ_0001006901-mRNA-1">
    <property type="protein sequence ID" value="HNAJ_0001006901-mRNA-1"/>
    <property type="gene ID" value="HNAJ_0001006901"/>
</dbReference>
<keyword evidence="5" id="KW-0130">Cell adhesion</keyword>
<organism evidence="16">
    <name type="scientific">Rodentolepis nana</name>
    <name type="common">Dwarf tapeworm</name>
    <name type="synonym">Hymenolepis nana</name>
    <dbReference type="NCBI Taxonomy" id="102285"/>
    <lineage>
        <taxon>Eukaryota</taxon>
        <taxon>Metazoa</taxon>
        <taxon>Spiralia</taxon>
        <taxon>Lophotrochozoa</taxon>
        <taxon>Platyhelminthes</taxon>
        <taxon>Cestoda</taxon>
        <taxon>Eucestoda</taxon>
        <taxon>Cyclophyllidea</taxon>
        <taxon>Hymenolepididae</taxon>
        <taxon>Rodentolepis</taxon>
    </lineage>
</organism>
<feature type="domain" description="Cadherin" evidence="13">
    <location>
        <begin position="607"/>
        <end position="706"/>
    </location>
</feature>
<evidence type="ECO:0000256" key="2">
    <source>
        <dbReference type="ARBA" id="ARBA00022692"/>
    </source>
</evidence>
<dbReference type="CDD" id="cd11304">
    <property type="entry name" value="Cadherin_repeat"/>
    <property type="match status" value="5"/>
</dbReference>
<dbReference type="SMART" id="SM00112">
    <property type="entry name" value="CA"/>
    <property type="match status" value="5"/>
</dbReference>
<reference evidence="14 15" key="2">
    <citation type="submission" date="2018-11" db="EMBL/GenBank/DDBJ databases">
        <authorList>
            <consortium name="Pathogen Informatics"/>
        </authorList>
    </citation>
    <scope>NUCLEOTIDE SEQUENCE [LARGE SCALE GENOMIC DNA]</scope>
</reference>
<dbReference type="Pfam" id="PF00028">
    <property type="entry name" value="Cadherin"/>
    <property type="match status" value="3"/>
</dbReference>
<sequence length="1321" mass="145142">MTSKSKMQTIILLLLAILQHTSACKYLRTIQILETNALQRSNPSTYIPSLPGIAQEVSVNLTKLFQAELSISTEEAQQAVIFFTDATESRPFVIKQLKDGSRILTNEMAIDREEICDPFKYPHHAAVSQKCCGKERGDGEYKKNSFNPQLDFNCCVFLGITVEGYGAFALRIDVVDVNDNIPSFSIPPEATLGHVGKDKSAVIKIDENTSQGTIIPLPQAFDLDEGKNSDLLFRVEKVSPLAAWEQHFKLLSGPEDSCVTYSLTESRNRDNSFPALCLLGTIDRETVPGFTFDLVARDQGDPVALSTTLSMSISVIDENDNAPTFKQKDFKVFVKENEVGKTLVHLHVTDLDAGENSQLSYHLRPGNHLIANQKPSADFLQMHILASPAVDGVVLRLIQPLDYEAVSSFDFEVVAQDYGTPRLASTATVSVEVLNTNDMPPVIRFFNKGNLLNSEYASIEREEDTDNHLPKVICHVHVYDQDTSLDEVFCDIRSPQRLFDLREVSNGNTIQRRKLYELISLVQLDREKTPSHSVSVRCVDGRTATRLIGQSQIRIFLKDANDNPPLFEKSQFFGTVIENEANALVDFKDSFSNYGKQPSQFTSPSHIRAIDADAGPNAAIAYSLAPWTREEDSNSTVSEKADYQFFHIDRFTGQLKTRVPLDFETKSSYYLMVIATDQPLNASQALSSSAKIIITVKDLDDNPPMMLQQTYTFEVTEGMPSHTVVGKVEATDADSLPENRIINYQLRAPPSEDGPSSTDTTSTIPVNVAFQFFTIDKHHGIIRTIRPLDREQTPKITLEVVAVSGSPARLRATGSTSPSSTATVVITVLDKNDNAPFMISLAAPEKKRVLIAEVVIPSDKLQGDPPICVPFPYAFNDDDDKMSGNGNVTVTLDANPNFELNESQTSLCLKTDKKAGQKKQSIIPPGRYSLNILALDNPKEVNHQLTKRFPLRVLIQSPVQEISSPLGTERHQQAVSPYKPPLNSADSVNRQPGKSPAADRILSPVQRPLQNNDKSNNIGGIGNSWEYRNVTIIAVLVCMACILCIILLAILIFMKKCNRVKSFVGKNHQSDSQSGGLSGFTPMNLHDISPKAAKFATVGHYPTYETDRCPCVDIQPQMLVTLPPGSEKGFAISPSGQVVGSVIYTDDVNRMSPLLTQKNNLMMSSAACHAGSLQKVSFGPIYGTSCMTDAKSPVCSIPLVAQYSTQTPVSQSSQSKSQNAYSVLIPSKSYDELLHCSGSKMGTLERQQQQPLLGGYKSNRSQQDGYQTPLTPTATTTSTGHNPTTINYNTAVSFTPLHLTPTSSRSPSRTADPCGGQASFV</sequence>